<feature type="transmembrane region" description="Helical" evidence="3">
    <location>
        <begin position="236"/>
        <end position="255"/>
    </location>
</feature>
<accession>A0A448ZJQ5</accession>
<feature type="domain" description="EF-hand" evidence="4">
    <location>
        <begin position="355"/>
        <end position="384"/>
    </location>
</feature>
<keyword evidence="3" id="KW-0812">Transmembrane</keyword>
<dbReference type="EMBL" id="CAACVS010000428">
    <property type="protein sequence ID" value="VEU42279.1"/>
    <property type="molecule type" value="Genomic_DNA"/>
</dbReference>
<feature type="domain" description="EF-hand" evidence="4">
    <location>
        <begin position="313"/>
        <end position="350"/>
    </location>
</feature>
<dbReference type="InterPro" id="IPR010699">
    <property type="entry name" value="DUF1275"/>
</dbReference>
<feature type="transmembrane region" description="Helical" evidence="3">
    <location>
        <begin position="122"/>
        <end position="143"/>
    </location>
</feature>
<evidence type="ECO:0000256" key="2">
    <source>
        <dbReference type="SAM" id="MobiDB-lite"/>
    </source>
</evidence>
<feature type="transmembrane region" description="Helical" evidence="3">
    <location>
        <begin position="181"/>
        <end position="200"/>
    </location>
</feature>
<dbReference type="OrthoDB" id="43894at2759"/>
<proteinExistence type="predicted"/>
<dbReference type="InterPro" id="IPR011992">
    <property type="entry name" value="EF-hand-dom_pair"/>
</dbReference>
<evidence type="ECO:0000259" key="4">
    <source>
        <dbReference type="PROSITE" id="PS50222"/>
    </source>
</evidence>
<sequence>MSEIKKAKVVEKPTNIESTASPGGDAELGKARPPMDRKASVKHAYLTKLFGSDYNLQEVYYVLAAACVIALNQGFVNGVCMSGLLVTVPPDGRNPERQMIAGFAGAYTNLAHAMLAGDGHKYTYNLCMIASYMGGSFIAAMINPHAKPYVIEPRYGPTFIIGGCFLLAASLLAGFEAPSRFVFFLATASGGVANGIASIYSANLIRCTLTGATTDVAIVLAQMIHRNNKGVAKGSVLSLIIFFFWVGGIISFWAVRALTENTLFINAALFFSIGLILIVYLVKELGVSVYDAIFGTWKWKNVLQKLHTEDGELTPDKMMAIFDRIDQGGDGNGEIDGDELRDGLRLAKVKMTDYEIKTLFRAADDDGDGVIDRQEWADLIKKIL</sequence>
<dbReference type="PROSITE" id="PS50222">
    <property type="entry name" value="EF_HAND_2"/>
    <property type="match status" value="2"/>
</dbReference>
<evidence type="ECO:0000256" key="1">
    <source>
        <dbReference type="ARBA" id="ARBA00022837"/>
    </source>
</evidence>
<feature type="region of interest" description="Disordered" evidence="2">
    <location>
        <begin position="1"/>
        <end position="33"/>
    </location>
</feature>
<keyword evidence="6" id="KW-1185">Reference proteome</keyword>
<dbReference type="PROSITE" id="PS00018">
    <property type="entry name" value="EF_HAND_1"/>
    <property type="match status" value="1"/>
</dbReference>
<dbReference type="CDD" id="cd00051">
    <property type="entry name" value="EFh"/>
    <property type="match status" value="1"/>
</dbReference>
<evidence type="ECO:0000313" key="6">
    <source>
        <dbReference type="Proteomes" id="UP000291116"/>
    </source>
</evidence>
<dbReference type="InterPro" id="IPR018247">
    <property type="entry name" value="EF_Hand_1_Ca_BS"/>
</dbReference>
<dbReference type="SUPFAM" id="SSF47473">
    <property type="entry name" value="EF-hand"/>
    <property type="match status" value="1"/>
</dbReference>
<organism evidence="5 6">
    <name type="scientific">Pseudo-nitzschia multistriata</name>
    <dbReference type="NCBI Taxonomy" id="183589"/>
    <lineage>
        <taxon>Eukaryota</taxon>
        <taxon>Sar</taxon>
        <taxon>Stramenopiles</taxon>
        <taxon>Ochrophyta</taxon>
        <taxon>Bacillariophyta</taxon>
        <taxon>Bacillariophyceae</taxon>
        <taxon>Bacillariophycidae</taxon>
        <taxon>Bacillariales</taxon>
        <taxon>Bacillariaceae</taxon>
        <taxon>Pseudo-nitzschia</taxon>
    </lineage>
</organism>
<feature type="transmembrane region" description="Helical" evidence="3">
    <location>
        <begin position="261"/>
        <end position="282"/>
    </location>
</feature>
<dbReference type="SMART" id="SM00054">
    <property type="entry name" value="EFh"/>
    <property type="match status" value="2"/>
</dbReference>
<reference evidence="5 6" key="1">
    <citation type="submission" date="2019-01" db="EMBL/GenBank/DDBJ databases">
        <authorList>
            <person name="Ferrante I. M."/>
        </authorList>
    </citation>
    <scope>NUCLEOTIDE SEQUENCE [LARGE SCALE GENOMIC DNA]</scope>
    <source>
        <strain evidence="5 6">B856</strain>
    </source>
</reference>
<feature type="compositionally biased region" description="Basic and acidic residues" evidence="2">
    <location>
        <begin position="1"/>
        <end position="11"/>
    </location>
</feature>
<gene>
    <name evidence="5" type="ORF">PSNMU_V1.4_AUG-EV-PASAV3_0092400</name>
</gene>
<dbReference type="Gene3D" id="1.10.238.10">
    <property type="entry name" value="EF-hand"/>
    <property type="match status" value="1"/>
</dbReference>
<protein>
    <recommendedName>
        <fullName evidence="4">EF-hand domain-containing protein</fullName>
    </recommendedName>
</protein>
<feature type="transmembrane region" description="Helical" evidence="3">
    <location>
        <begin position="59"/>
        <end position="87"/>
    </location>
</feature>
<dbReference type="AlphaFoldDB" id="A0A448ZJQ5"/>
<keyword evidence="3" id="KW-1133">Transmembrane helix</keyword>
<dbReference type="Pfam" id="PF13499">
    <property type="entry name" value="EF-hand_7"/>
    <property type="match status" value="1"/>
</dbReference>
<dbReference type="GO" id="GO:0005509">
    <property type="term" value="F:calcium ion binding"/>
    <property type="evidence" value="ECO:0007669"/>
    <property type="project" value="InterPro"/>
</dbReference>
<keyword evidence="1" id="KW-0106">Calcium</keyword>
<dbReference type="InterPro" id="IPR002048">
    <property type="entry name" value="EF_hand_dom"/>
</dbReference>
<feature type="transmembrane region" description="Helical" evidence="3">
    <location>
        <begin position="155"/>
        <end position="175"/>
    </location>
</feature>
<dbReference type="Pfam" id="PF06912">
    <property type="entry name" value="DUF1275"/>
    <property type="match status" value="1"/>
</dbReference>
<name>A0A448ZJQ5_9STRA</name>
<evidence type="ECO:0000313" key="5">
    <source>
        <dbReference type="EMBL" id="VEU42279.1"/>
    </source>
</evidence>
<evidence type="ECO:0000256" key="3">
    <source>
        <dbReference type="SAM" id="Phobius"/>
    </source>
</evidence>
<dbReference type="Proteomes" id="UP000291116">
    <property type="component" value="Unassembled WGS sequence"/>
</dbReference>
<keyword evidence="3" id="KW-0472">Membrane</keyword>